<feature type="compositionally biased region" description="Basic and acidic residues" evidence="1">
    <location>
        <begin position="166"/>
        <end position="180"/>
    </location>
</feature>
<comment type="caution">
    <text evidence="2">The sequence shown here is derived from an EMBL/GenBank/DDBJ whole genome shotgun (WGS) entry which is preliminary data.</text>
</comment>
<dbReference type="RefSeq" id="WP_264505593.1">
    <property type="nucleotide sequence ID" value="NZ_JAPDFL010000001.1"/>
</dbReference>
<evidence type="ECO:0000313" key="2">
    <source>
        <dbReference type="EMBL" id="MCW1932607.1"/>
    </source>
</evidence>
<reference evidence="2 3" key="1">
    <citation type="submission" date="2022-10" db="EMBL/GenBank/DDBJ databases">
        <title>Pararhodobacter sp. nov., isolated from marine algae.</title>
        <authorList>
            <person name="Choi B.J."/>
            <person name="Kim J.M."/>
            <person name="Lee J.K."/>
            <person name="Choi D.G."/>
            <person name="Jeon C.O."/>
        </authorList>
    </citation>
    <scope>NUCLEOTIDE SEQUENCE [LARGE SCALE GENOMIC DNA]</scope>
    <source>
        <strain evidence="2 3">ZQ420</strain>
    </source>
</reference>
<proteinExistence type="predicted"/>
<dbReference type="Proteomes" id="UP001208938">
    <property type="component" value="Unassembled WGS sequence"/>
</dbReference>
<protein>
    <submittedName>
        <fullName evidence="2">Uncharacterized protein</fullName>
    </submittedName>
</protein>
<feature type="region of interest" description="Disordered" evidence="1">
    <location>
        <begin position="155"/>
        <end position="181"/>
    </location>
</feature>
<name>A0ABT3GYL1_9RHOB</name>
<accession>A0ABT3GYL1</accession>
<keyword evidence="3" id="KW-1185">Reference proteome</keyword>
<gene>
    <name evidence="2" type="ORF">OKW52_10155</name>
</gene>
<sequence length="198" mass="20838">MGLTRDIDDDLLAAISAGGFQPVTLVFVDWPDDPVRVHSGSGTISWGGHDWIGLHEMNAGTVTLPDEAASLAMVEGTATAGGDPDLIDEILGDAEAARGRTVQVWFGATTERAGSVLIGQPMLCFTGGIGTVSDEDTADGDIDMVRLVSLQITSGPSQRSRAATHHSWDDQRRTDPDDTAGRWVSGAIGNLVASLPKW</sequence>
<evidence type="ECO:0000256" key="1">
    <source>
        <dbReference type="SAM" id="MobiDB-lite"/>
    </source>
</evidence>
<organism evidence="2 3">
    <name type="scientific">Pararhodobacter zhoushanensis</name>
    <dbReference type="NCBI Taxonomy" id="2479545"/>
    <lineage>
        <taxon>Bacteria</taxon>
        <taxon>Pseudomonadati</taxon>
        <taxon>Pseudomonadota</taxon>
        <taxon>Alphaproteobacteria</taxon>
        <taxon>Rhodobacterales</taxon>
        <taxon>Paracoccaceae</taxon>
        <taxon>Pararhodobacter</taxon>
    </lineage>
</organism>
<dbReference type="EMBL" id="JAPDFL010000001">
    <property type="protein sequence ID" value="MCW1932607.1"/>
    <property type="molecule type" value="Genomic_DNA"/>
</dbReference>
<evidence type="ECO:0000313" key="3">
    <source>
        <dbReference type="Proteomes" id="UP001208938"/>
    </source>
</evidence>